<dbReference type="InterPro" id="IPR023120">
    <property type="entry name" value="WHTH_transcript_rep_HrcA_IDD"/>
</dbReference>
<dbReference type="PANTHER" id="PTHR34824:SF1">
    <property type="entry name" value="HEAT-INDUCIBLE TRANSCRIPTION REPRESSOR HRCA"/>
    <property type="match status" value="1"/>
</dbReference>
<dbReference type="EMBL" id="UOGG01000049">
    <property type="protein sequence ID" value="VAX28054.1"/>
    <property type="molecule type" value="Genomic_DNA"/>
</dbReference>
<proteinExistence type="inferred from homology"/>
<dbReference type="NCBIfam" id="TIGR00331">
    <property type="entry name" value="hrcA"/>
    <property type="match status" value="1"/>
</dbReference>
<dbReference type="Gene3D" id="1.10.10.10">
    <property type="entry name" value="Winged helix-like DNA-binding domain superfamily/Winged helix DNA-binding domain"/>
    <property type="match status" value="1"/>
</dbReference>
<evidence type="ECO:0000259" key="6">
    <source>
        <dbReference type="Pfam" id="PF03444"/>
    </source>
</evidence>
<sequence length="348" mass="39399">MNQFQLDERKKSVLLEVVNDYIQTAEPVGSRSIAKTHVEKLSSATIRNVMSDLEDMGFLRQPHTSAGRVPTDQGYQFYVDQLLNPKNFLEEVEEQTCEYGNGNPQEVLETACSLLSKNTNQTGLVMLPAFSHTLFKHIEFIKVASGQALAVFYSDLGVLQNKIIPLEKDITQEQLTSISTYLNEEFSGKSIQSIRKEILFRFKNERDHYDQLMKKALDLSTRLFAEDIEENSLLVQGALNLLDHPEFTGDLEKIKGLLKTLEEKSKLVKLLDRCLNQDGMTILIGQENLDEEMEGCSLIAQNYQKGEEKLGALAIFGPKRMDYKKIIAIVNQTARTVSTLLSKKDLEL</sequence>
<dbReference type="GO" id="GO:0045892">
    <property type="term" value="P:negative regulation of DNA-templated transcription"/>
    <property type="evidence" value="ECO:0007669"/>
    <property type="project" value="TreeGrafter"/>
</dbReference>
<dbReference type="InterPro" id="IPR005104">
    <property type="entry name" value="WHTH_HrcA_DNA-bd"/>
</dbReference>
<dbReference type="Pfam" id="PF03444">
    <property type="entry name" value="WHD_HrcA"/>
    <property type="match status" value="1"/>
</dbReference>
<dbReference type="PIRSF" id="PIRSF005485">
    <property type="entry name" value="HrcA"/>
    <property type="match status" value="1"/>
</dbReference>
<keyword evidence="4" id="KW-0804">Transcription</keyword>
<evidence type="ECO:0000256" key="3">
    <source>
        <dbReference type="ARBA" id="ARBA00023016"/>
    </source>
</evidence>
<gene>
    <name evidence="7" type="ORF">MNBD_NITROSPINAE05-914</name>
</gene>
<dbReference type="SUPFAM" id="SSF55781">
    <property type="entry name" value="GAF domain-like"/>
    <property type="match status" value="1"/>
</dbReference>
<evidence type="ECO:0000256" key="4">
    <source>
        <dbReference type="ARBA" id="ARBA00023163"/>
    </source>
</evidence>
<dbReference type="Gene3D" id="3.30.390.60">
    <property type="entry name" value="Heat-inducible transcription repressor hrca homolog, domain 3"/>
    <property type="match status" value="1"/>
</dbReference>
<dbReference type="InterPro" id="IPR021153">
    <property type="entry name" value="HrcA_C"/>
</dbReference>
<feature type="domain" description="Winged helix-turn-helix transcription repressor HrcA DNA-binding" evidence="6">
    <location>
        <begin position="6"/>
        <end position="76"/>
    </location>
</feature>
<dbReference type="InterPro" id="IPR029016">
    <property type="entry name" value="GAF-like_dom_sf"/>
</dbReference>
<keyword evidence="1" id="KW-0678">Repressor</keyword>
<evidence type="ECO:0000256" key="2">
    <source>
        <dbReference type="ARBA" id="ARBA00023015"/>
    </source>
</evidence>
<evidence type="ECO:0000259" key="5">
    <source>
        <dbReference type="Pfam" id="PF01628"/>
    </source>
</evidence>
<organism evidence="7">
    <name type="scientific">hydrothermal vent metagenome</name>
    <dbReference type="NCBI Taxonomy" id="652676"/>
    <lineage>
        <taxon>unclassified sequences</taxon>
        <taxon>metagenomes</taxon>
        <taxon>ecological metagenomes</taxon>
    </lineage>
</organism>
<evidence type="ECO:0000256" key="1">
    <source>
        <dbReference type="ARBA" id="ARBA00022491"/>
    </source>
</evidence>
<name>A0A3B1CW11_9ZZZZ</name>
<reference evidence="7" key="1">
    <citation type="submission" date="2018-06" db="EMBL/GenBank/DDBJ databases">
        <authorList>
            <person name="Zhirakovskaya E."/>
        </authorList>
    </citation>
    <scope>NUCLEOTIDE SEQUENCE</scope>
</reference>
<keyword evidence="3" id="KW-0346">Stress response</keyword>
<dbReference type="InterPro" id="IPR036390">
    <property type="entry name" value="WH_DNA-bd_sf"/>
</dbReference>
<evidence type="ECO:0000313" key="7">
    <source>
        <dbReference type="EMBL" id="VAX28054.1"/>
    </source>
</evidence>
<feature type="domain" description="Heat-inducible transcription repressor HrcA C-terminal" evidence="5">
    <location>
        <begin position="105"/>
        <end position="327"/>
    </location>
</feature>
<keyword evidence="2" id="KW-0805">Transcription regulation</keyword>
<accession>A0A3B1CW11</accession>
<dbReference type="HAMAP" id="MF_00081">
    <property type="entry name" value="HrcA"/>
    <property type="match status" value="1"/>
</dbReference>
<dbReference type="PANTHER" id="PTHR34824">
    <property type="entry name" value="HEAT-INDUCIBLE TRANSCRIPTION REPRESSOR HRCA"/>
    <property type="match status" value="1"/>
</dbReference>
<dbReference type="SUPFAM" id="SSF46785">
    <property type="entry name" value="Winged helix' DNA-binding domain"/>
    <property type="match status" value="1"/>
</dbReference>
<dbReference type="InterPro" id="IPR002571">
    <property type="entry name" value="HrcA"/>
</dbReference>
<dbReference type="AlphaFoldDB" id="A0A3B1CW11"/>
<protein>
    <submittedName>
        <fullName evidence="7">Heat-inducible transcription repressor HrcA</fullName>
    </submittedName>
</protein>
<dbReference type="GO" id="GO:0003677">
    <property type="term" value="F:DNA binding"/>
    <property type="evidence" value="ECO:0007669"/>
    <property type="project" value="InterPro"/>
</dbReference>
<dbReference type="Gene3D" id="3.30.450.40">
    <property type="match status" value="1"/>
</dbReference>
<dbReference type="InterPro" id="IPR036388">
    <property type="entry name" value="WH-like_DNA-bd_sf"/>
</dbReference>
<dbReference type="Pfam" id="PF01628">
    <property type="entry name" value="HrcA"/>
    <property type="match status" value="1"/>
</dbReference>